<keyword evidence="4" id="KW-1185">Reference proteome</keyword>
<dbReference type="Pfam" id="PF00226">
    <property type="entry name" value="DnaJ"/>
    <property type="match status" value="1"/>
</dbReference>
<protein>
    <recommendedName>
        <fullName evidence="2">J domain-containing protein</fullName>
    </recommendedName>
</protein>
<feature type="region of interest" description="Disordered" evidence="1">
    <location>
        <begin position="192"/>
        <end position="249"/>
    </location>
</feature>
<dbReference type="SUPFAM" id="SSF46565">
    <property type="entry name" value="Chaperone J-domain"/>
    <property type="match status" value="1"/>
</dbReference>
<evidence type="ECO:0000313" key="3">
    <source>
        <dbReference type="EMBL" id="TDH66518.1"/>
    </source>
</evidence>
<feature type="compositionally biased region" description="Basic residues" evidence="1">
    <location>
        <begin position="56"/>
        <end position="66"/>
    </location>
</feature>
<evidence type="ECO:0000313" key="4">
    <source>
        <dbReference type="Proteomes" id="UP000294530"/>
    </source>
</evidence>
<accession>A0A976FH61</accession>
<dbReference type="RefSeq" id="XP_067816017.1">
    <property type="nucleotide sequence ID" value="XM_067965072.1"/>
</dbReference>
<dbReference type="InterPro" id="IPR001623">
    <property type="entry name" value="DnaJ_domain"/>
</dbReference>
<dbReference type="KEGG" id="blac:94350743"/>
<feature type="region of interest" description="Disordered" evidence="1">
    <location>
        <begin position="1209"/>
        <end position="1228"/>
    </location>
</feature>
<dbReference type="PROSITE" id="PS50076">
    <property type="entry name" value="DNAJ_2"/>
    <property type="match status" value="1"/>
</dbReference>
<feature type="compositionally biased region" description="Basic and acidic residues" evidence="1">
    <location>
        <begin position="192"/>
        <end position="205"/>
    </location>
</feature>
<name>A0A976FH61_BRELC</name>
<feature type="region of interest" description="Disordered" evidence="1">
    <location>
        <begin position="56"/>
        <end position="87"/>
    </location>
</feature>
<feature type="domain" description="J" evidence="2">
    <location>
        <begin position="1552"/>
        <end position="1634"/>
    </location>
</feature>
<dbReference type="PANTHER" id="PTHR24074">
    <property type="entry name" value="CO-CHAPERONE PROTEIN DJLA"/>
    <property type="match status" value="1"/>
</dbReference>
<dbReference type="CDD" id="cd06257">
    <property type="entry name" value="DnaJ"/>
    <property type="match status" value="1"/>
</dbReference>
<dbReference type="InterPro" id="IPR036869">
    <property type="entry name" value="J_dom_sf"/>
</dbReference>
<evidence type="ECO:0000259" key="2">
    <source>
        <dbReference type="PROSITE" id="PS50076"/>
    </source>
</evidence>
<feature type="compositionally biased region" description="Basic residues" evidence="1">
    <location>
        <begin position="1215"/>
        <end position="1228"/>
    </location>
</feature>
<dbReference type="SMART" id="SM00271">
    <property type="entry name" value="DnaJ"/>
    <property type="match status" value="1"/>
</dbReference>
<sequence length="1634" mass="182943">MGVIAVGASLGVREAQTSAIVIPASASIASTRRNPFSSGTSSSALSSCKIVPRKRATAPCAKKRNHSTSQNERETIAMQPVSSRSPSPYIHDAVPGQAQSVVPSLINSSDLVERMIHVGTTMDPQILASYVEGVELSRIMTFLHCSITHRKSHDGRFAMAFMVSGKTAKHVDDGAQLLHSLVVSTEQKLRKIEKENTKGGQRDDCLQDMTEGSSRQEKRNHRLTSQQSTQRYAMNISDSTRRSRSAPREDVRYCKLNREIDHIVQCASKRGTSHKSVSKSLCHNVKNQEKKKKTDPSVKVHDSKAKTESEQRLRDEREAYRIRLVRTVKIQRRLEAEAKRARAQEMVERAKYMRLRREFHEIKHRKNVAEFVVKRQCNAMTASVATSSPSKKRQCLREIEQFGIAHDACLSMPRRDLACKARTYAFKSKRWEASKACSVADDAMMRLVKKVQAFEKMIMSGTDELCAGLETTVESNSNHENDTDASDKESSSRISTLYNGLTAMDASTNVRVDESGEKHQSLHDSFRSTWNLPGLSRDLNLIQDYTSETKCKLLRFLAGERQYFYLEPLESSSSYSHDAERWLLTPHDHHILHQYLLDHADAGHELVLYTERVRALGYLVPPVSFTTNTNPLSSELNVFQTSRHIVWSELQNKIVVLHSLALVMHMMGKHYVARQLRNCNALGDIEHDNILNQDTLESDLFTYILRPIRSSAIESSLFDSLPISLVRETIEQCPEVVNHVLQWQSKGDVPSFLRQVDSCDSQINDGKPSLIQGQIYSSSYFLRCLLGRLTTATRKLDGLIKDLVAAFNEKRPEVSIEKAQSVGNRRQHIIEHVNRLKSVTTQVIVENTKLQLHKWWVLFANNSCAWFHPDDVIRMEDRSYDKFTCLQDALYVWHNEALLYSTKDNFVDPKRKEETSLYRNDDTCTPSYSGIAKEINCLPMTKEEELTALLRLTPPNMRNDIRNRLKTRDETEKCIMTALMVEKARCQLEESVAIMRDVLKELGRAGPWRKHVKNSQTLQREQAVQAAIQEKLLMHQWARYYTKYEDDALVQLQAHNSSIPSEGMASGDNQSQAECASACVGNAPPITTDTSSTLDPADSPDVIEMKRLRQEIILAKENLLRDISGCDAKVGTILPLDGDQKLLIDECKGLAASCMQALGKYLGTDEAEDAIAGQQASSRQSCAATRPDLLERRAASVLHGVKASRQTLSSGQRLTLKKAGTKRSSKIRSRRVESIRVAKALAAMNVDGLLSSSRSSKSKTSPLNAASVRSIGTTRSQRCDDSSPLRMGCSGCRNLRRRCTGCSGCCLHCVCVRCGCRMCCSSRLAAVQKTMAQMLDLIESKEGCVSEGIGTEYCGMVVYCQLCQCCGNHCSCFLANPNSESAGATVSMTPNREARNASGRRRITKAPSRRERRFKINQEACQRRGLNTTTNGEEDRTIPHSAASGGHSKQQPQRSRAFPARQGRAPLPTFDYGIEGAFGLDSANQHGQCRTWRPAPSDKNEQEDLFRAARVRMKLVRSTFSTTLGLSSGLECLDGEQLWQPERIQIMWERRDFYGVLGLPRDATTQQIKRQYRKLALKLHPDKASDACASLESTVAEAAKNVEAGNFGKRVDAFVAATHSYKILLGGVDALRGR</sequence>
<dbReference type="PRINTS" id="PR00625">
    <property type="entry name" value="JDOMAIN"/>
</dbReference>
<gene>
    <name evidence="3" type="ORF">CCR75_007008</name>
</gene>
<organism evidence="3 4">
    <name type="scientific">Bremia lactucae</name>
    <name type="common">Lettuce downy mildew</name>
    <dbReference type="NCBI Taxonomy" id="4779"/>
    <lineage>
        <taxon>Eukaryota</taxon>
        <taxon>Sar</taxon>
        <taxon>Stramenopiles</taxon>
        <taxon>Oomycota</taxon>
        <taxon>Peronosporomycetes</taxon>
        <taxon>Peronosporales</taxon>
        <taxon>Peronosporaceae</taxon>
        <taxon>Bremia</taxon>
    </lineage>
</organism>
<dbReference type="InterPro" id="IPR050817">
    <property type="entry name" value="DjlA_DnaK_co-chaperone"/>
</dbReference>
<evidence type="ECO:0000256" key="1">
    <source>
        <dbReference type="SAM" id="MobiDB-lite"/>
    </source>
</evidence>
<comment type="caution">
    <text evidence="3">The sequence shown here is derived from an EMBL/GenBank/DDBJ whole genome shotgun (WGS) entry which is preliminary data.</text>
</comment>
<feature type="compositionally biased region" description="Polar residues" evidence="1">
    <location>
        <begin position="223"/>
        <end position="238"/>
    </location>
</feature>
<feature type="region of interest" description="Disordered" evidence="1">
    <location>
        <begin position="1382"/>
        <end position="1466"/>
    </location>
</feature>
<dbReference type="EMBL" id="SHOA02000017">
    <property type="protein sequence ID" value="TDH66518.1"/>
    <property type="molecule type" value="Genomic_DNA"/>
</dbReference>
<proteinExistence type="predicted"/>
<dbReference type="Proteomes" id="UP000294530">
    <property type="component" value="Unassembled WGS sequence"/>
</dbReference>
<feature type="region of interest" description="Disordered" evidence="1">
    <location>
        <begin position="286"/>
        <end position="312"/>
    </location>
</feature>
<dbReference type="Gene3D" id="1.10.287.110">
    <property type="entry name" value="DnaJ domain"/>
    <property type="match status" value="1"/>
</dbReference>
<reference evidence="3 4" key="1">
    <citation type="journal article" date="2021" name="Genome Biol.">
        <title>AFLAP: assembly-free linkage analysis pipeline using k-mers from genome sequencing data.</title>
        <authorList>
            <person name="Fletcher K."/>
            <person name="Zhang L."/>
            <person name="Gil J."/>
            <person name="Han R."/>
            <person name="Cavanaugh K."/>
            <person name="Michelmore R."/>
        </authorList>
    </citation>
    <scope>NUCLEOTIDE SEQUENCE [LARGE SCALE GENOMIC DNA]</scope>
    <source>
        <strain evidence="3 4">SF5</strain>
    </source>
</reference>
<dbReference type="GeneID" id="94350743"/>
<dbReference type="OrthoDB" id="10067602at2759"/>